<organism evidence="1 2">
    <name type="scientific">Zarea fungicola</name>
    <dbReference type="NCBI Taxonomy" id="93591"/>
    <lineage>
        <taxon>Eukaryota</taxon>
        <taxon>Fungi</taxon>
        <taxon>Dikarya</taxon>
        <taxon>Ascomycota</taxon>
        <taxon>Pezizomycotina</taxon>
        <taxon>Sordariomycetes</taxon>
        <taxon>Hypocreomycetidae</taxon>
        <taxon>Hypocreales</taxon>
        <taxon>Cordycipitaceae</taxon>
        <taxon>Zarea</taxon>
    </lineage>
</organism>
<accession>A0ACC1NV41</accession>
<proteinExistence type="predicted"/>
<evidence type="ECO:0000313" key="2">
    <source>
        <dbReference type="Proteomes" id="UP001143910"/>
    </source>
</evidence>
<keyword evidence="2" id="KW-1185">Reference proteome</keyword>
<protein>
    <submittedName>
        <fullName evidence="1">Uncharacterized protein</fullName>
    </submittedName>
</protein>
<dbReference type="Proteomes" id="UP001143910">
    <property type="component" value="Unassembled WGS sequence"/>
</dbReference>
<comment type="caution">
    <text evidence="1">The sequence shown here is derived from an EMBL/GenBank/DDBJ whole genome shotgun (WGS) entry which is preliminary data.</text>
</comment>
<reference evidence="1" key="1">
    <citation type="submission" date="2022-08" db="EMBL/GenBank/DDBJ databases">
        <title>Genome Sequence of Lecanicillium fungicola.</title>
        <authorList>
            <person name="Buettner E."/>
        </authorList>
    </citation>
    <scope>NUCLEOTIDE SEQUENCE</scope>
    <source>
        <strain evidence="1">Babe33</strain>
    </source>
</reference>
<name>A0ACC1NV41_9HYPO</name>
<dbReference type="EMBL" id="JANJQO010000048">
    <property type="protein sequence ID" value="KAJ2982993.1"/>
    <property type="molecule type" value="Genomic_DNA"/>
</dbReference>
<evidence type="ECO:0000313" key="1">
    <source>
        <dbReference type="EMBL" id="KAJ2982993.1"/>
    </source>
</evidence>
<gene>
    <name evidence="1" type="ORF">NQ176_g1018</name>
</gene>
<sequence length="85" mass="9608">MSRWKQRNVDNERSHRGWSLDILHWKASSNSGMHSTVTPNSGLKDVEVWDNSGVVLQNDQYKIDDGVVKPADGWGGNLALITFRQ</sequence>